<dbReference type="InterPro" id="IPR036565">
    <property type="entry name" value="Mur-like_cat_sf"/>
</dbReference>
<evidence type="ECO:0000256" key="6">
    <source>
        <dbReference type="ARBA" id="ARBA00022960"/>
    </source>
</evidence>
<keyword evidence="5" id="KW-0067">ATP-binding</keyword>
<name>A0A8S4BV42_9ACAR</name>
<dbReference type="GO" id="GO:0071555">
    <property type="term" value="P:cell wall organization"/>
    <property type="evidence" value="ECO:0007669"/>
    <property type="project" value="UniProtKB-KW"/>
</dbReference>
<dbReference type="InterPro" id="IPR036615">
    <property type="entry name" value="Mur_ligase_C_dom_sf"/>
</dbReference>
<dbReference type="NCBIfam" id="TIGR01143">
    <property type="entry name" value="murF"/>
    <property type="match status" value="1"/>
</dbReference>
<feature type="domain" description="Mur ligase C-terminal" evidence="12">
    <location>
        <begin position="331"/>
        <end position="443"/>
    </location>
</feature>
<evidence type="ECO:0000256" key="10">
    <source>
        <dbReference type="ARBA" id="ARBA00031461"/>
    </source>
</evidence>
<reference evidence="14" key="1">
    <citation type="submission" date="2021-06" db="EMBL/GenBank/DDBJ databases">
        <authorList>
            <person name="Nardi T."/>
            <person name="Nardi T."/>
        </authorList>
    </citation>
    <scope>NUCLEOTIDE SEQUENCE</scope>
</reference>
<dbReference type="InterPro" id="IPR000713">
    <property type="entry name" value="Mur_ligase_N"/>
</dbReference>
<feature type="domain" description="Mur ligase N-terminal catalytic" evidence="11">
    <location>
        <begin position="28"/>
        <end position="94"/>
    </location>
</feature>
<evidence type="ECO:0000256" key="9">
    <source>
        <dbReference type="ARBA" id="ARBA00023316"/>
    </source>
</evidence>
<evidence type="ECO:0000256" key="5">
    <source>
        <dbReference type="ARBA" id="ARBA00022840"/>
    </source>
</evidence>
<evidence type="ECO:0000259" key="13">
    <source>
        <dbReference type="Pfam" id="PF08245"/>
    </source>
</evidence>
<dbReference type="Pfam" id="PF08245">
    <property type="entry name" value="Mur_ligase_M"/>
    <property type="match status" value="1"/>
</dbReference>
<dbReference type="SUPFAM" id="SSF53623">
    <property type="entry name" value="MurD-like peptide ligases, catalytic domain"/>
    <property type="match status" value="1"/>
</dbReference>
<dbReference type="InterPro" id="IPR005863">
    <property type="entry name" value="UDP-N-AcMur_synth"/>
</dbReference>
<dbReference type="GO" id="GO:0051301">
    <property type="term" value="P:cell division"/>
    <property type="evidence" value="ECO:0007669"/>
    <property type="project" value="UniProtKB-KW"/>
</dbReference>
<keyword evidence="3" id="KW-0132">Cell division</keyword>
<comment type="caution">
    <text evidence="14">The sequence shown here is derived from an EMBL/GenBank/DDBJ whole genome shotgun (WGS) entry which is preliminary data.</text>
</comment>
<dbReference type="GO" id="GO:0008360">
    <property type="term" value="P:regulation of cell shape"/>
    <property type="evidence" value="ECO:0007669"/>
    <property type="project" value="UniProtKB-KW"/>
</dbReference>
<dbReference type="Pfam" id="PF01225">
    <property type="entry name" value="Mur_ligase"/>
    <property type="match status" value="1"/>
</dbReference>
<evidence type="ECO:0000256" key="7">
    <source>
        <dbReference type="ARBA" id="ARBA00022984"/>
    </source>
</evidence>
<dbReference type="SUPFAM" id="SSF53244">
    <property type="entry name" value="MurD-like peptide ligases, peptide-binding domain"/>
    <property type="match status" value="1"/>
</dbReference>
<dbReference type="GO" id="GO:0047480">
    <property type="term" value="F:UDP-N-acetylmuramoyl-tripeptide-D-alanyl-D-alanine ligase activity"/>
    <property type="evidence" value="ECO:0007669"/>
    <property type="project" value="InterPro"/>
</dbReference>
<dbReference type="GO" id="GO:0005524">
    <property type="term" value="F:ATP binding"/>
    <property type="evidence" value="ECO:0007669"/>
    <property type="project" value="UniProtKB-KW"/>
</dbReference>
<keyword evidence="7" id="KW-0573">Peptidoglycan synthesis</keyword>
<evidence type="ECO:0000259" key="12">
    <source>
        <dbReference type="Pfam" id="PF02875"/>
    </source>
</evidence>
<keyword evidence="8" id="KW-0131">Cell cycle</keyword>
<dbReference type="InterPro" id="IPR051046">
    <property type="entry name" value="MurCDEF_CellWall_CoF430Synth"/>
</dbReference>
<organism evidence="14 15">
    <name type="scientific">Hyalomma marginatum</name>
    <dbReference type="NCBI Taxonomy" id="34627"/>
    <lineage>
        <taxon>Eukaryota</taxon>
        <taxon>Metazoa</taxon>
        <taxon>Ecdysozoa</taxon>
        <taxon>Arthropoda</taxon>
        <taxon>Chelicerata</taxon>
        <taxon>Arachnida</taxon>
        <taxon>Acari</taxon>
        <taxon>Parasitiformes</taxon>
        <taxon>Ixodida</taxon>
        <taxon>Ixodoidea</taxon>
        <taxon>Ixodidae</taxon>
        <taxon>Hyalomminae</taxon>
        <taxon>Hyalomma</taxon>
    </lineage>
</organism>
<evidence type="ECO:0000256" key="3">
    <source>
        <dbReference type="ARBA" id="ARBA00022618"/>
    </source>
</evidence>
<dbReference type="Gene3D" id="3.90.190.20">
    <property type="entry name" value="Mur ligase, C-terminal domain"/>
    <property type="match status" value="1"/>
</dbReference>
<protein>
    <recommendedName>
        <fullName evidence="10">UDP-MurNAc-pentapeptide synthetase</fullName>
    </recommendedName>
</protein>
<dbReference type="Gene3D" id="3.40.1190.10">
    <property type="entry name" value="Mur-like, catalytic domain"/>
    <property type="match status" value="1"/>
</dbReference>
<dbReference type="Proteomes" id="UP000837675">
    <property type="component" value="Unassembled WGS sequence"/>
</dbReference>
<keyword evidence="1" id="KW-0963">Cytoplasm</keyword>
<evidence type="ECO:0000256" key="1">
    <source>
        <dbReference type="ARBA" id="ARBA00022490"/>
    </source>
</evidence>
<evidence type="ECO:0000256" key="8">
    <source>
        <dbReference type="ARBA" id="ARBA00023306"/>
    </source>
</evidence>
<dbReference type="InterPro" id="IPR004101">
    <property type="entry name" value="Mur_ligase_C"/>
</dbReference>
<sequence length="461" mass="50483">MANNFIWDQAKLKSALRLKHCAEFRSNNISIDSRKVKEGDIFIGLKGIHHDGGIFAEKALGNGAAICIVNHAVGAENSRVITVNNTEEALVDLALFRRANFPQKTKLIGVTGSAGKTSTKRQIKLALQNFGNAYATVGNLNNHLGLPLTIANVPDDMDYCILEMGMNHAGEISYLSKIARSDISIITTIAPAHLEFFNSIEDIVRAKSEIYQGMKPGSWAVINEDSLYKKIMIEEAQKYGLNIITFGESKNADISLGEYKIEQNKTKIKAYHRNQTISYFFPVIAGKHLALNSLAVLAVTAALDHDLEKSSNGLAAFKPICGRGAAQMLRNNVILIDDTYNANPASVSAALESTLQYRTNDNRLIAILGDMKELGDGAKQLHEDLADTAMKLDIIHTVGDLMGALHKNISKEKQGIHVKSVEEMSDFIISQIKENDIILVKGSLSMNMSKIVNAILKSFSQ</sequence>
<keyword evidence="9" id="KW-0961">Cell wall biogenesis/degradation</keyword>
<dbReference type="PANTHER" id="PTHR43024">
    <property type="entry name" value="UDP-N-ACETYLMURAMOYL-TRIPEPTIDE--D-ALANYL-D-ALANINE LIGASE"/>
    <property type="match status" value="1"/>
</dbReference>
<keyword evidence="15" id="KW-1185">Reference proteome</keyword>
<evidence type="ECO:0000313" key="14">
    <source>
        <dbReference type="EMBL" id="CAG7588999.1"/>
    </source>
</evidence>
<dbReference type="HAMAP" id="MF_02019">
    <property type="entry name" value="MurF"/>
    <property type="match status" value="1"/>
</dbReference>
<evidence type="ECO:0000256" key="4">
    <source>
        <dbReference type="ARBA" id="ARBA00022741"/>
    </source>
</evidence>
<keyword evidence="6" id="KW-0133">Cell shape</keyword>
<dbReference type="SUPFAM" id="SSF63418">
    <property type="entry name" value="MurE/MurF N-terminal domain"/>
    <property type="match status" value="1"/>
</dbReference>
<evidence type="ECO:0000259" key="11">
    <source>
        <dbReference type="Pfam" id="PF01225"/>
    </source>
</evidence>
<keyword evidence="4" id="KW-0547">Nucleotide-binding</keyword>
<gene>
    <name evidence="14" type="ORF">MHYMCMPASI_00075</name>
</gene>
<accession>A0A8S4BV42</accession>
<evidence type="ECO:0000313" key="15">
    <source>
        <dbReference type="Proteomes" id="UP000837675"/>
    </source>
</evidence>
<dbReference type="PANTHER" id="PTHR43024:SF1">
    <property type="entry name" value="UDP-N-ACETYLMURAMOYL-TRIPEPTIDE--D-ALANYL-D-ALANINE LIGASE"/>
    <property type="match status" value="1"/>
</dbReference>
<keyword evidence="2 14" id="KW-0436">Ligase</keyword>
<dbReference type="Gene3D" id="3.40.1390.10">
    <property type="entry name" value="MurE/MurF, N-terminal domain"/>
    <property type="match status" value="1"/>
</dbReference>
<dbReference type="InterPro" id="IPR013221">
    <property type="entry name" value="Mur_ligase_cen"/>
</dbReference>
<feature type="domain" description="Mur ligase central" evidence="13">
    <location>
        <begin position="110"/>
        <end position="299"/>
    </location>
</feature>
<proteinExistence type="inferred from homology"/>
<dbReference type="Pfam" id="PF02875">
    <property type="entry name" value="Mur_ligase_C"/>
    <property type="match status" value="1"/>
</dbReference>
<dbReference type="InterPro" id="IPR035911">
    <property type="entry name" value="MurE/MurF_N"/>
</dbReference>
<dbReference type="EMBL" id="CAJVAF010000020">
    <property type="protein sequence ID" value="CAG7588999.1"/>
    <property type="molecule type" value="Genomic_DNA"/>
</dbReference>
<dbReference type="AlphaFoldDB" id="A0A8S4BV42"/>
<evidence type="ECO:0000256" key="2">
    <source>
        <dbReference type="ARBA" id="ARBA00022598"/>
    </source>
</evidence>